<feature type="transmembrane region" description="Helical" evidence="8">
    <location>
        <begin position="338"/>
        <end position="358"/>
    </location>
</feature>
<comment type="caution">
    <text evidence="10">The sequence shown here is derived from an EMBL/GenBank/DDBJ whole genome shotgun (WGS) entry which is preliminary data.</text>
</comment>
<evidence type="ECO:0000256" key="6">
    <source>
        <dbReference type="ARBA" id="ARBA00022989"/>
    </source>
</evidence>
<comment type="similarity">
    <text evidence="2">Belongs to the major facilitator superfamily.</text>
</comment>
<evidence type="ECO:0000256" key="2">
    <source>
        <dbReference type="ARBA" id="ARBA00008335"/>
    </source>
</evidence>
<dbReference type="GO" id="GO:0022857">
    <property type="term" value="F:transmembrane transporter activity"/>
    <property type="evidence" value="ECO:0007669"/>
    <property type="project" value="InterPro"/>
</dbReference>
<dbReference type="PANTHER" id="PTHR43271:SF1">
    <property type="entry name" value="INNER MEMBRANE TRANSPORT PROTEIN YNFM"/>
    <property type="match status" value="1"/>
</dbReference>
<proteinExistence type="inferred from homology"/>
<feature type="transmembrane region" description="Helical" evidence="8">
    <location>
        <begin position="276"/>
        <end position="298"/>
    </location>
</feature>
<dbReference type="EMBL" id="LHPI01000019">
    <property type="protein sequence ID" value="KOO06391.1"/>
    <property type="molecule type" value="Genomic_DNA"/>
</dbReference>
<dbReference type="Gene3D" id="1.20.1250.20">
    <property type="entry name" value="MFS general substrate transporter like domains"/>
    <property type="match status" value="1"/>
</dbReference>
<dbReference type="InterPro" id="IPR036259">
    <property type="entry name" value="MFS_trans_sf"/>
</dbReference>
<evidence type="ECO:0000313" key="10">
    <source>
        <dbReference type="EMBL" id="KOO06391.1"/>
    </source>
</evidence>
<comment type="subcellular location">
    <subcellularLocation>
        <location evidence="1">Cell membrane</location>
        <topology evidence="1">Multi-pass membrane protein</topology>
    </subcellularLocation>
</comment>
<keyword evidence="3" id="KW-0813">Transport</keyword>
<protein>
    <submittedName>
        <fullName evidence="10">MFS transporter permease</fullName>
    </submittedName>
</protein>
<keyword evidence="4" id="KW-1003">Cell membrane</keyword>
<feature type="transmembrane region" description="Helical" evidence="8">
    <location>
        <begin position="167"/>
        <end position="186"/>
    </location>
</feature>
<accession>A0A0M0HWD1</accession>
<feature type="transmembrane region" description="Helical" evidence="8">
    <location>
        <begin position="78"/>
        <end position="96"/>
    </location>
</feature>
<gene>
    <name evidence="10" type="ORF">AKJ31_18020</name>
</gene>
<evidence type="ECO:0000256" key="7">
    <source>
        <dbReference type="ARBA" id="ARBA00023136"/>
    </source>
</evidence>
<keyword evidence="6 8" id="KW-1133">Transmembrane helix</keyword>
<dbReference type="Pfam" id="PF07690">
    <property type="entry name" value="MFS_1"/>
    <property type="match status" value="1"/>
</dbReference>
<feature type="transmembrane region" description="Helical" evidence="8">
    <location>
        <begin position="50"/>
        <end position="69"/>
    </location>
</feature>
<dbReference type="OrthoDB" id="63984at2"/>
<feature type="domain" description="Major facilitator superfamily (MFS) profile" evidence="9">
    <location>
        <begin position="12"/>
        <end position="389"/>
    </location>
</feature>
<dbReference type="PROSITE" id="PS50850">
    <property type="entry name" value="MFS"/>
    <property type="match status" value="1"/>
</dbReference>
<dbReference type="PATRIC" id="fig|171383.3.peg.3682"/>
<feature type="transmembrane region" description="Helical" evidence="8">
    <location>
        <begin position="214"/>
        <end position="233"/>
    </location>
</feature>
<organism evidence="10 11">
    <name type="scientific">Vibrio hepatarius</name>
    <dbReference type="NCBI Taxonomy" id="171383"/>
    <lineage>
        <taxon>Bacteria</taxon>
        <taxon>Pseudomonadati</taxon>
        <taxon>Pseudomonadota</taxon>
        <taxon>Gammaproteobacteria</taxon>
        <taxon>Vibrionales</taxon>
        <taxon>Vibrionaceae</taxon>
        <taxon>Vibrio</taxon>
        <taxon>Vibrio oreintalis group</taxon>
    </lineage>
</organism>
<keyword evidence="7 8" id="KW-0472">Membrane</keyword>
<evidence type="ECO:0000259" key="9">
    <source>
        <dbReference type="PROSITE" id="PS50850"/>
    </source>
</evidence>
<evidence type="ECO:0000256" key="8">
    <source>
        <dbReference type="SAM" id="Phobius"/>
    </source>
</evidence>
<dbReference type="PANTHER" id="PTHR43271">
    <property type="entry name" value="BLL2771 PROTEIN"/>
    <property type="match status" value="1"/>
</dbReference>
<dbReference type="CDD" id="cd17324">
    <property type="entry name" value="MFS_NepI_like"/>
    <property type="match status" value="1"/>
</dbReference>
<feature type="transmembrane region" description="Helical" evidence="8">
    <location>
        <begin position="245"/>
        <end position="264"/>
    </location>
</feature>
<feature type="transmembrane region" description="Helical" evidence="8">
    <location>
        <begin position="102"/>
        <end position="125"/>
    </location>
</feature>
<sequence length="420" mass="45268">MIESGTKEYRQVTLCLALGSFLVFCNLYLFQPMLPYMAQHFAVSETQINWIFAASTLALSVCLVPWAVASESFGRRNVMLFGLLAMPVIGIAMLLSQTLISIIILRAIMGIALAAFASVAVAYMVEELSEQAFSRAIGGYIAANSLGGIVGRIAGGTLTDAFGWQQAVVVIAIVTLIAGIAVAYLLPKQQHFTPQRGMLRYHNRALVKHLQNKTILIAMLIGGVNFALFVNLYSVMGFRMVAEPHSLPIGLASLIFLCYLAGTLSSKLTSVWNKHYAPIPGMVVGSLISLSGMLIAYFESIPAMVIGLMLISSGAFFTHTLAYAWVSQKATHAKATATALYLVHYYVGGSLGGFFLIYCWQHGGWGTVIQGGLALYTALFALFFILSKTYASRVSSSATQNAPQSRDSAILAANSNLEPK</sequence>
<keyword evidence="11" id="KW-1185">Reference proteome</keyword>
<evidence type="ECO:0000256" key="3">
    <source>
        <dbReference type="ARBA" id="ARBA00022448"/>
    </source>
</evidence>
<evidence type="ECO:0000256" key="5">
    <source>
        <dbReference type="ARBA" id="ARBA00022692"/>
    </source>
</evidence>
<feature type="transmembrane region" description="Helical" evidence="8">
    <location>
        <begin position="304"/>
        <end position="326"/>
    </location>
</feature>
<reference evidence="11" key="1">
    <citation type="submission" date="2015-08" db="EMBL/GenBank/DDBJ databases">
        <title>Vibrio galatheae sp. nov., a novel member of the Vibrionaceae family isolated from the Solomon Islands.</title>
        <authorList>
            <person name="Giubergia S."/>
            <person name="Machado H."/>
            <person name="Mateiu R.V."/>
            <person name="Gram L."/>
        </authorList>
    </citation>
    <scope>NUCLEOTIDE SEQUENCE [LARGE SCALE GENOMIC DNA]</scope>
    <source>
        <strain evidence="11">DSM 19134</strain>
    </source>
</reference>
<dbReference type="STRING" id="171383.AKJ31_18020"/>
<name>A0A0M0HWD1_9VIBR</name>
<dbReference type="SUPFAM" id="SSF103473">
    <property type="entry name" value="MFS general substrate transporter"/>
    <property type="match status" value="1"/>
</dbReference>
<dbReference type="GO" id="GO:0005886">
    <property type="term" value="C:plasma membrane"/>
    <property type="evidence" value="ECO:0007669"/>
    <property type="project" value="UniProtKB-SubCell"/>
</dbReference>
<dbReference type="AlphaFoldDB" id="A0A0M0HWD1"/>
<dbReference type="RefSeq" id="WP_053410466.1">
    <property type="nucleotide sequence ID" value="NZ_DAIPHI010000055.1"/>
</dbReference>
<feature type="transmembrane region" description="Helical" evidence="8">
    <location>
        <begin position="137"/>
        <end position="155"/>
    </location>
</feature>
<feature type="transmembrane region" description="Helical" evidence="8">
    <location>
        <begin position="12"/>
        <end position="30"/>
    </location>
</feature>
<evidence type="ECO:0000313" key="11">
    <source>
        <dbReference type="Proteomes" id="UP000037530"/>
    </source>
</evidence>
<dbReference type="InterPro" id="IPR011701">
    <property type="entry name" value="MFS"/>
</dbReference>
<feature type="transmembrane region" description="Helical" evidence="8">
    <location>
        <begin position="364"/>
        <end position="386"/>
    </location>
</feature>
<dbReference type="InterPro" id="IPR020846">
    <property type="entry name" value="MFS_dom"/>
</dbReference>
<keyword evidence="5 8" id="KW-0812">Transmembrane</keyword>
<evidence type="ECO:0000256" key="1">
    <source>
        <dbReference type="ARBA" id="ARBA00004651"/>
    </source>
</evidence>
<dbReference type="Proteomes" id="UP000037530">
    <property type="component" value="Unassembled WGS sequence"/>
</dbReference>
<evidence type="ECO:0000256" key="4">
    <source>
        <dbReference type="ARBA" id="ARBA00022475"/>
    </source>
</evidence>